<comment type="similarity">
    <text evidence="2 13">Belongs to the two pore domain potassium channel (TC 1.A.1.8) family.</text>
</comment>
<feature type="transmembrane region" description="Helical" evidence="14">
    <location>
        <begin position="766"/>
        <end position="786"/>
    </location>
</feature>
<dbReference type="OrthoDB" id="2307332at2759"/>
<evidence type="ECO:0000256" key="10">
    <source>
        <dbReference type="ARBA" id="ARBA00023136"/>
    </source>
</evidence>
<keyword evidence="9 13" id="KW-0406">Ion transport</keyword>
<dbReference type="Pfam" id="PF07885">
    <property type="entry name" value="Ion_trans_2"/>
    <property type="match status" value="2"/>
</dbReference>
<dbReference type="Gene3D" id="1.10.30.10">
    <property type="entry name" value="High mobility group box domain"/>
    <property type="match status" value="1"/>
</dbReference>
<keyword evidence="3 13" id="KW-0813">Transport</keyword>
<evidence type="ECO:0000256" key="1">
    <source>
        <dbReference type="ARBA" id="ARBA00004141"/>
    </source>
</evidence>
<dbReference type="InterPro" id="IPR013099">
    <property type="entry name" value="K_chnl_dom"/>
</dbReference>
<evidence type="ECO:0000256" key="8">
    <source>
        <dbReference type="ARBA" id="ARBA00022989"/>
    </source>
</evidence>
<keyword evidence="11 13" id="KW-0407">Ion channel</keyword>
<evidence type="ECO:0000256" key="2">
    <source>
        <dbReference type="ARBA" id="ARBA00006666"/>
    </source>
</evidence>
<keyword evidence="8 14" id="KW-1133">Transmembrane helix</keyword>
<evidence type="ECO:0000313" key="16">
    <source>
        <dbReference type="EMBL" id="KRY86516.1"/>
    </source>
</evidence>
<keyword evidence="7" id="KW-0630">Potassium</keyword>
<evidence type="ECO:0000256" key="9">
    <source>
        <dbReference type="ARBA" id="ARBA00023065"/>
    </source>
</evidence>
<comment type="caution">
    <text evidence="16">The sequence shown here is derived from an EMBL/GenBank/DDBJ whole genome shotgun (WGS) entry which is preliminary data.</text>
</comment>
<dbReference type="InterPro" id="IPR003280">
    <property type="entry name" value="2pore_dom_K_chnl"/>
</dbReference>
<dbReference type="GO" id="GO:0003677">
    <property type="term" value="F:DNA binding"/>
    <property type="evidence" value="ECO:0007669"/>
    <property type="project" value="UniProtKB-UniRule"/>
</dbReference>
<sequence length="1033" mass="117209">MDIVTYAEKKLKGVLWQMIKNKRKKLCKCPENVEYCAYNESPLGIPNQVDIIEKFRKISPDELLLSSTPYSDVTGTMHAEGERIKRPVNNFMLWAHQRRLEYQSQGNQNNAELSKRLGKEWQQLDYRTKQCYAELAEQLRLMHIREYPNYKYCPQRKPKDKQLSKKQMQMQKQMHSHNMPSTSTAGNVPLIPATDNLSAPGTYSTASLAMTESEQAEYSLLSAASTYNNASKEISNNVPCTMNLANSGTSMSSHGRAALNTAAKDVTPSEAEIIKRIEAYLKDTSSIQYGPSNVGAEMFGEQPQTQQNAAIKQALLTASAPANGISVHQFQRMDYQNHGKTSSVYGQHPTQNQKIRKRLGMPQIRVALPKQNFQQVLRQEHPELPDGLTSIDVQPLLNDPDFDRIINHIIELENIENNRKKRRISNGFEFFGEPALSVPVAQQPIFVEQQPVPAHETTCYAAPEQELPVWLPPTFLDVLSSNRLHATVESLTAETEQMIRITESPVSADSGLCVEEKPDGATKLLHEMLHKSMYQSSTTGYKDQEFNSPVLLTLFKNDCTIGQQHNRHVTRNPPVQIRRTDKMDTWPAASHSNESSFTSLTRCSGAARNSEINGIDNSEVANCKTAKNSMLYSKARIVLPHIVLVISTCLYIVIGAVVFVKLEQSFELEHKLAASRRLNAVQNNILEQLWNSTINKSLSDLEFNNISQSEIEKMVKSTFYAFKEGIRAKDMDRNYSSLSWTLRSALLFSTTLITTVGYGNLAPTTFWGRLFCIFYACIGIPLSLVTVGNFSKFFVDLLSSIYLSLSVWIKSFWKCWQQKYLPHRCSFECKQPSTILQNADNHFQSGECTDASFSKNIRDELDVESETSAKAPPLFLIFILLLFVGICATFFHQFHFWHYWDSFYYCAVTALTIGFGDLVPNADDQSLIFTLLFIFFGLIISTMCIDSMGTHYIQKIHYFGRNIYNLSNVLGGKADSFKEWIRQMHGLKDKYGLTEEMIQQIIAKSDLNTLTDSARYQHSFVPDGHSYMHYIDQ</sequence>
<dbReference type="Proteomes" id="UP000054995">
    <property type="component" value="Unassembled WGS sequence"/>
</dbReference>
<keyword evidence="17" id="KW-1185">Reference proteome</keyword>
<evidence type="ECO:0000256" key="13">
    <source>
        <dbReference type="RuleBase" id="RU003857"/>
    </source>
</evidence>
<evidence type="ECO:0000256" key="7">
    <source>
        <dbReference type="ARBA" id="ARBA00022958"/>
    </source>
</evidence>
<feature type="transmembrane region" description="Helical" evidence="14">
    <location>
        <begin position="638"/>
        <end position="660"/>
    </location>
</feature>
<dbReference type="EMBL" id="JYDT01000070">
    <property type="protein sequence ID" value="KRY86516.1"/>
    <property type="molecule type" value="Genomic_DNA"/>
</dbReference>
<dbReference type="CDD" id="cd22004">
    <property type="entry name" value="HMG-box_SOX"/>
    <property type="match status" value="1"/>
</dbReference>
<evidence type="ECO:0000256" key="6">
    <source>
        <dbReference type="ARBA" id="ARBA00022826"/>
    </source>
</evidence>
<dbReference type="PANTHER" id="PTHR11003">
    <property type="entry name" value="POTASSIUM CHANNEL, SUBFAMILY K"/>
    <property type="match status" value="1"/>
</dbReference>
<dbReference type="SMART" id="SM00398">
    <property type="entry name" value="HMG"/>
    <property type="match status" value="1"/>
</dbReference>
<dbReference type="PANTHER" id="PTHR11003:SF335">
    <property type="entry name" value="POTASSIUM CHANNEL DOMAIN-CONTAINING PROTEIN"/>
    <property type="match status" value="1"/>
</dbReference>
<evidence type="ECO:0000256" key="4">
    <source>
        <dbReference type="ARBA" id="ARBA00022538"/>
    </source>
</evidence>
<feature type="DNA-binding region" description="HMG box" evidence="12">
    <location>
        <begin position="84"/>
        <end position="151"/>
    </location>
</feature>
<evidence type="ECO:0000256" key="14">
    <source>
        <dbReference type="SAM" id="Phobius"/>
    </source>
</evidence>
<evidence type="ECO:0000313" key="17">
    <source>
        <dbReference type="Proteomes" id="UP000054995"/>
    </source>
</evidence>
<dbReference type="PRINTS" id="PR01333">
    <property type="entry name" value="2POREKCHANEL"/>
</dbReference>
<name>A0A0V1FKH9_TRIPS</name>
<feature type="non-terminal residue" evidence="16">
    <location>
        <position position="1033"/>
    </location>
</feature>
<keyword evidence="4" id="KW-0633">Potassium transport</keyword>
<feature type="transmembrane region" description="Helical" evidence="14">
    <location>
        <begin position="871"/>
        <end position="891"/>
    </location>
</feature>
<dbReference type="InterPro" id="IPR009071">
    <property type="entry name" value="HMG_box_dom"/>
</dbReference>
<evidence type="ECO:0000259" key="15">
    <source>
        <dbReference type="PROSITE" id="PS50118"/>
    </source>
</evidence>
<dbReference type="PROSITE" id="PS50118">
    <property type="entry name" value="HMG_BOX_2"/>
    <property type="match status" value="1"/>
</dbReference>
<dbReference type="GO" id="GO:0005634">
    <property type="term" value="C:nucleus"/>
    <property type="evidence" value="ECO:0007669"/>
    <property type="project" value="UniProtKB-UniRule"/>
</dbReference>
<organism evidence="16 17">
    <name type="scientific">Trichinella pseudospiralis</name>
    <name type="common">Parasitic roundworm</name>
    <dbReference type="NCBI Taxonomy" id="6337"/>
    <lineage>
        <taxon>Eukaryota</taxon>
        <taxon>Metazoa</taxon>
        <taxon>Ecdysozoa</taxon>
        <taxon>Nematoda</taxon>
        <taxon>Enoplea</taxon>
        <taxon>Dorylaimia</taxon>
        <taxon>Trichinellida</taxon>
        <taxon>Trichinellidae</taxon>
        <taxon>Trichinella</taxon>
    </lineage>
</organism>
<dbReference type="InterPro" id="IPR036910">
    <property type="entry name" value="HMG_box_dom_sf"/>
</dbReference>
<dbReference type="Gene3D" id="1.10.287.70">
    <property type="match status" value="1"/>
</dbReference>
<accession>A0A0V1FKH9</accession>
<feature type="domain" description="HMG box" evidence="15">
    <location>
        <begin position="84"/>
        <end position="151"/>
    </location>
</feature>
<keyword evidence="10 14" id="KW-0472">Membrane</keyword>
<dbReference type="AlphaFoldDB" id="A0A0V1FKH9"/>
<evidence type="ECO:0000256" key="3">
    <source>
        <dbReference type="ARBA" id="ARBA00022448"/>
    </source>
</evidence>
<keyword evidence="12" id="KW-0539">Nucleus</keyword>
<gene>
    <name evidence="16" type="primary">twk-7</name>
    <name evidence="16" type="ORF">T4D_14832</name>
</gene>
<dbReference type="GO" id="GO:0005886">
    <property type="term" value="C:plasma membrane"/>
    <property type="evidence" value="ECO:0007669"/>
    <property type="project" value="TreeGrafter"/>
</dbReference>
<comment type="subcellular location">
    <subcellularLocation>
        <location evidence="1">Membrane</location>
        <topology evidence="1">Multi-pass membrane protein</topology>
    </subcellularLocation>
</comment>
<reference evidence="16 17" key="1">
    <citation type="submission" date="2015-01" db="EMBL/GenBank/DDBJ databases">
        <title>Evolution of Trichinella species and genotypes.</title>
        <authorList>
            <person name="Korhonen P.K."/>
            <person name="Edoardo P."/>
            <person name="Giuseppe L.R."/>
            <person name="Gasser R.B."/>
        </authorList>
    </citation>
    <scope>NUCLEOTIDE SEQUENCE [LARGE SCALE GENOMIC DNA]</scope>
    <source>
        <strain evidence="16">ISS470</strain>
    </source>
</reference>
<evidence type="ECO:0000256" key="12">
    <source>
        <dbReference type="PROSITE-ProRule" id="PRU00267"/>
    </source>
</evidence>
<dbReference type="InterPro" id="IPR003092">
    <property type="entry name" value="2pore_dom_K_chnl_TASK"/>
</dbReference>
<dbReference type="SUPFAM" id="SSF81324">
    <property type="entry name" value="Voltage-gated potassium channels"/>
    <property type="match status" value="2"/>
</dbReference>
<evidence type="ECO:0000256" key="11">
    <source>
        <dbReference type="ARBA" id="ARBA00023303"/>
    </source>
</evidence>
<dbReference type="GO" id="GO:0022841">
    <property type="term" value="F:potassium ion leak channel activity"/>
    <property type="evidence" value="ECO:0007669"/>
    <property type="project" value="TreeGrafter"/>
</dbReference>
<dbReference type="PRINTS" id="PR01095">
    <property type="entry name" value="TASKCHANNEL"/>
</dbReference>
<feature type="transmembrane region" description="Helical" evidence="14">
    <location>
        <begin position="740"/>
        <end position="760"/>
    </location>
</feature>
<keyword evidence="6" id="KW-0631">Potassium channel</keyword>
<keyword evidence="12" id="KW-0238">DNA-binding</keyword>
<dbReference type="Pfam" id="PF00505">
    <property type="entry name" value="HMG_box"/>
    <property type="match status" value="1"/>
</dbReference>
<feature type="transmembrane region" description="Helical" evidence="14">
    <location>
        <begin position="926"/>
        <end position="945"/>
    </location>
</feature>
<evidence type="ECO:0000256" key="5">
    <source>
        <dbReference type="ARBA" id="ARBA00022692"/>
    </source>
</evidence>
<dbReference type="SUPFAM" id="SSF47095">
    <property type="entry name" value="HMG-box"/>
    <property type="match status" value="1"/>
</dbReference>
<protein>
    <submittedName>
        <fullName evidence="16">TWiK family of potassium channels protein 7</fullName>
    </submittedName>
</protein>
<dbReference type="GO" id="GO:0015271">
    <property type="term" value="F:outward rectifier potassium channel activity"/>
    <property type="evidence" value="ECO:0007669"/>
    <property type="project" value="TreeGrafter"/>
</dbReference>
<keyword evidence="5 13" id="KW-0812">Transmembrane</keyword>
<dbReference type="GO" id="GO:0030322">
    <property type="term" value="P:stabilization of membrane potential"/>
    <property type="evidence" value="ECO:0007669"/>
    <property type="project" value="TreeGrafter"/>
</dbReference>
<proteinExistence type="inferred from homology"/>